<feature type="transmembrane region" description="Helical" evidence="7">
    <location>
        <begin position="171"/>
        <end position="192"/>
    </location>
</feature>
<dbReference type="PANTHER" id="PTHR30353:SF0">
    <property type="entry name" value="TRANSMEMBRANE PROTEIN"/>
    <property type="match status" value="1"/>
</dbReference>
<comment type="caution">
    <text evidence="10">The sequence shown here is derived from an EMBL/GenBank/DDBJ whole genome shotgun (WGS) entry which is preliminary data.</text>
</comment>
<comment type="similarity">
    <text evidence="2 7">Belongs to the DedA family.</text>
</comment>
<keyword evidence="3 7" id="KW-1003">Cell membrane</keyword>
<evidence type="ECO:0000256" key="8">
    <source>
        <dbReference type="SAM" id="MobiDB-lite"/>
    </source>
</evidence>
<dbReference type="InterPro" id="IPR032816">
    <property type="entry name" value="VTT_dom"/>
</dbReference>
<feature type="region of interest" description="Disordered" evidence="8">
    <location>
        <begin position="201"/>
        <end position="231"/>
    </location>
</feature>
<keyword evidence="6 7" id="KW-0472">Membrane</keyword>
<evidence type="ECO:0000256" key="6">
    <source>
        <dbReference type="ARBA" id="ARBA00023136"/>
    </source>
</evidence>
<dbReference type="RefSeq" id="WP_204923353.1">
    <property type="nucleotide sequence ID" value="NZ_JAFEUC010000001.1"/>
</dbReference>
<organism evidence="10 11">
    <name type="scientific">Micromonospora humida</name>
    <dbReference type="NCBI Taxonomy" id="2809018"/>
    <lineage>
        <taxon>Bacteria</taxon>
        <taxon>Bacillati</taxon>
        <taxon>Actinomycetota</taxon>
        <taxon>Actinomycetes</taxon>
        <taxon>Micromonosporales</taxon>
        <taxon>Micromonosporaceae</taxon>
        <taxon>Micromonospora</taxon>
    </lineage>
</organism>
<feature type="transmembrane region" description="Helical" evidence="7">
    <location>
        <begin position="6"/>
        <end position="26"/>
    </location>
</feature>
<name>A0ABS2IMP5_9ACTN</name>
<reference evidence="10 11" key="1">
    <citation type="submission" date="2021-02" db="EMBL/GenBank/DDBJ databases">
        <authorList>
            <person name="Ra J.-S."/>
        </authorList>
    </citation>
    <scope>NUCLEOTIDE SEQUENCE [LARGE SCALE GENOMIC DNA]</scope>
    <source>
        <strain evidence="10 11">MMS20-R1-14</strain>
    </source>
</reference>
<evidence type="ECO:0000313" key="11">
    <source>
        <dbReference type="Proteomes" id="UP001518872"/>
    </source>
</evidence>
<keyword evidence="5 7" id="KW-1133">Transmembrane helix</keyword>
<evidence type="ECO:0000256" key="1">
    <source>
        <dbReference type="ARBA" id="ARBA00004651"/>
    </source>
</evidence>
<comment type="subcellular location">
    <subcellularLocation>
        <location evidence="1 7">Cell membrane</location>
        <topology evidence="1 7">Multi-pass membrane protein</topology>
    </subcellularLocation>
</comment>
<evidence type="ECO:0000256" key="4">
    <source>
        <dbReference type="ARBA" id="ARBA00022692"/>
    </source>
</evidence>
<evidence type="ECO:0000259" key="9">
    <source>
        <dbReference type="Pfam" id="PF09335"/>
    </source>
</evidence>
<dbReference type="EMBL" id="JAFEUC010000001">
    <property type="protein sequence ID" value="MBM7075279.1"/>
    <property type="molecule type" value="Genomic_DNA"/>
</dbReference>
<dbReference type="Proteomes" id="UP001518872">
    <property type="component" value="Unassembled WGS sequence"/>
</dbReference>
<keyword evidence="4 7" id="KW-0812">Transmembrane</keyword>
<feature type="transmembrane region" description="Helical" evidence="7">
    <location>
        <begin position="57"/>
        <end position="78"/>
    </location>
</feature>
<evidence type="ECO:0000256" key="5">
    <source>
        <dbReference type="ARBA" id="ARBA00022989"/>
    </source>
</evidence>
<feature type="transmembrane region" description="Helical" evidence="7">
    <location>
        <begin position="145"/>
        <end position="165"/>
    </location>
</feature>
<sequence length="231" mass="23444">MTDRLADVLGGVPAPAAYTLLAAALLIESNLLFGVFVPTLTLMVTAGALAGAGHLDLPVVVAVAAGSVVTADLIGYAVGNRLGGRLRTNRIGQMISAVAWARAESVMHRHGGRAVAVARFVPLLRTLVPHLAGATGVPYRRVAPYSVGAAVTWACVEAGGGYLAAHSIHWMSTPVTVAVLAVIGVGALAVAVRRRRGVGDPAVTARGGHGVHPSDHDTQASVATSGTPPRV</sequence>
<evidence type="ECO:0000256" key="3">
    <source>
        <dbReference type="ARBA" id="ARBA00022475"/>
    </source>
</evidence>
<protein>
    <submittedName>
        <fullName evidence="10">DedA family protein</fullName>
    </submittedName>
</protein>
<feature type="compositionally biased region" description="Polar residues" evidence="8">
    <location>
        <begin position="219"/>
        <end position="231"/>
    </location>
</feature>
<accession>A0ABS2IMP5</accession>
<evidence type="ECO:0000256" key="7">
    <source>
        <dbReference type="RuleBase" id="RU367016"/>
    </source>
</evidence>
<evidence type="ECO:0000313" key="10">
    <source>
        <dbReference type="EMBL" id="MBM7075279.1"/>
    </source>
</evidence>
<dbReference type="PANTHER" id="PTHR30353">
    <property type="entry name" value="INNER MEMBRANE PROTEIN DEDA-RELATED"/>
    <property type="match status" value="1"/>
</dbReference>
<feature type="domain" description="VTT" evidence="9">
    <location>
        <begin position="37"/>
        <end position="162"/>
    </location>
</feature>
<keyword evidence="11" id="KW-1185">Reference proteome</keyword>
<gene>
    <name evidence="10" type="ORF">JQX11_02765</name>
</gene>
<evidence type="ECO:0000256" key="2">
    <source>
        <dbReference type="ARBA" id="ARBA00010792"/>
    </source>
</evidence>
<proteinExistence type="inferred from homology"/>
<dbReference type="Pfam" id="PF09335">
    <property type="entry name" value="VTT_dom"/>
    <property type="match status" value="1"/>
</dbReference>
<feature type="transmembrane region" description="Helical" evidence="7">
    <location>
        <begin position="31"/>
        <end position="51"/>
    </location>
</feature>
<dbReference type="InterPro" id="IPR032818">
    <property type="entry name" value="DedA-like"/>
</dbReference>